<dbReference type="Pfam" id="PF13817">
    <property type="entry name" value="DDE_Tnp_IS66_C"/>
    <property type="match status" value="1"/>
</dbReference>
<evidence type="ECO:0000259" key="1">
    <source>
        <dbReference type="Pfam" id="PF03050"/>
    </source>
</evidence>
<feature type="domain" description="Transposase IS66 central" evidence="1">
    <location>
        <begin position="172"/>
        <end position="457"/>
    </location>
</feature>
<dbReference type="AlphaFoldDB" id="A0A0J8FSR2"/>
<evidence type="ECO:0000313" key="5">
    <source>
        <dbReference type="EMBL" id="KMT53275.1"/>
    </source>
</evidence>
<evidence type="ECO:0000259" key="4">
    <source>
        <dbReference type="Pfam" id="PF13817"/>
    </source>
</evidence>
<dbReference type="NCBIfam" id="NF033517">
    <property type="entry name" value="transpos_IS66"/>
    <property type="match status" value="1"/>
</dbReference>
<protein>
    <submittedName>
        <fullName evidence="5">Transposase</fullName>
    </submittedName>
</protein>
<dbReference type="InterPro" id="IPR052344">
    <property type="entry name" value="Transposase-related"/>
</dbReference>
<feature type="domain" description="Transposase IS66 zinc-finger binding" evidence="2">
    <location>
        <begin position="116"/>
        <end position="157"/>
    </location>
</feature>
<keyword evidence="6" id="KW-1185">Reference proteome</keyword>
<name>A0A0J8FSR2_9PSED</name>
<dbReference type="Pfam" id="PF13005">
    <property type="entry name" value="zf-IS66"/>
    <property type="match status" value="1"/>
</dbReference>
<accession>A0A0J8FSR2</accession>
<feature type="domain" description="Transposase IS66 C-terminal" evidence="4">
    <location>
        <begin position="464"/>
        <end position="502"/>
    </location>
</feature>
<dbReference type="InterPro" id="IPR024474">
    <property type="entry name" value="Znf_dom_IS66"/>
</dbReference>
<evidence type="ECO:0000259" key="3">
    <source>
        <dbReference type="Pfam" id="PF13007"/>
    </source>
</evidence>
<dbReference type="InterPro" id="IPR004291">
    <property type="entry name" value="Transposase_IS66_central"/>
</dbReference>
<reference evidence="5 6" key="1">
    <citation type="submission" date="2015-06" db="EMBL/GenBank/DDBJ databases">
        <title>Draft genome sequence of an Antarctic Pseudomonas sp. strain KG01 with full potential for biotechnological applications.</title>
        <authorList>
            <person name="Pavlov M.S."/>
            <person name="Lira F."/>
            <person name="Martinez J.L."/>
            <person name="Marshall S.H."/>
        </authorList>
    </citation>
    <scope>NUCLEOTIDE SEQUENCE [LARGE SCALE GENOMIC DNA]</scope>
    <source>
        <strain evidence="5 6">KG01</strain>
    </source>
</reference>
<proteinExistence type="predicted"/>
<gene>
    <name evidence="5" type="ORF">ACR52_22335</name>
</gene>
<sequence length="510" mass="57436">MNSLPENLPDDPVLLKQMLGQMLDERQLDKGKIVRLEEQNALLLQRLFGRKSEQTADAATPQLALFNEVESVVEPVDEASDEEVVAPTKRRGKRKPLPADLPRIEIIHELPEHELTCVCGCRKHTIGEEVSEQLEIVPMQIRVIRHVRKVYGCRDCEMAPVTADKPAQLIEKSMASPSVLAMLLTTKYVDGLPLHRFEKVLGRHGVDIPRQTLARWVIQCGEHFQPLLNLMRDSLLGSRVIHCDETRVQVLKEPDRDPSSQSWMWVQTGGPPDKPVILFDYSTSRAQEVPTRLLDGYRGYVMTDDYAGYNALGAQAGVERLGCWAHARRKFVEAQKVQPKGKTGRADIALNLINKLYGVERDLKDTGDDDRKTGRNDRSLPVLAQLKSWMEKTQPHVTSQNALGKAIGYLASNWNKLERYTEEGYLPIDNNPAERAIRPFVIGRKNWLFSDTPKGATASAQLYSLVETAKANGQEPYAWLRHALERLPMATSVEDYEALLPWNCSPASPS</sequence>
<dbReference type="PANTHER" id="PTHR33678">
    <property type="entry name" value="BLL1576 PROTEIN"/>
    <property type="match status" value="1"/>
</dbReference>
<dbReference type="OrthoDB" id="9800877at2"/>
<dbReference type="STRING" id="1674920.ACR52_22335"/>
<dbReference type="InterPro" id="IPR039552">
    <property type="entry name" value="IS66_C"/>
</dbReference>
<evidence type="ECO:0000259" key="2">
    <source>
        <dbReference type="Pfam" id="PF13005"/>
    </source>
</evidence>
<dbReference type="PATRIC" id="fig|1674920.3.peg.2885"/>
<evidence type="ECO:0000313" key="6">
    <source>
        <dbReference type="Proteomes" id="UP000037551"/>
    </source>
</evidence>
<dbReference type="InterPro" id="IPR024463">
    <property type="entry name" value="Transposase_TnpC_homeodom"/>
</dbReference>
<dbReference type="Proteomes" id="UP000037551">
    <property type="component" value="Unassembled WGS sequence"/>
</dbReference>
<dbReference type="PANTHER" id="PTHR33678:SF1">
    <property type="entry name" value="BLL1576 PROTEIN"/>
    <property type="match status" value="1"/>
</dbReference>
<dbReference type="RefSeq" id="WP_048729541.1">
    <property type="nucleotide sequence ID" value="NZ_LFMW01000017.1"/>
</dbReference>
<dbReference type="Pfam" id="PF13007">
    <property type="entry name" value="LZ_Tnp_IS66"/>
    <property type="match status" value="1"/>
</dbReference>
<dbReference type="EMBL" id="LFMW01000017">
    <property type="protein sequence ID" value="KMT53275.1"/>
    <property type="molecule type" value="Genomic_DNA"/>
</dbReference>
<dbReference type="Pfam" id="PF03050">
    <property type="entry name" value="DDE_Tnp_IS66"/>
    <property type="match status" value="1"/>
</dbReference>
<comment type="caution">
    <text evidence="5">The sequence shown here is derived from an EMBL/GenBank/DDBJ whole genome shotgun (WGS) entry which is preliminary data.</text>
</comment>
<feature type="domain" description="Transposase TnpC homeodomain" evidence="3">
    <location>
        <begin position="35"/>
        <end position="106"/>
    </location>
</feature>
<organism evidence="5 6">
    <name type="scientific">Pseudomonas fildesensis</name>
    <dbReference type="NCBI Taxonomy" id="1674920"/>
    <lineage>
        <taxon>Bacteria</taxon>
        <taxon>Pseudomonadati</taxon>
        <taxon>Pseudomonadota</taxon>
        <taxon>Gammaproteobacteria</taxon>
        <taxon>Pseudomonadales</taxon>
        <taxon>Pseudomonadaceae</taxon>
        <taxon>Pseudomonas</taxon>
    </lineage>
</organism>